<evidence type="ECO:0000313" key="2">
    <source>
        <dbReference type="EMBL" id="KAF5339435.1"/>
    </source>
</evidence>
<dbReference type="InterPro" id="IPR013940">
    <property type="entry name" value="Spo22/ZIP4/TEX11"/>
</dbReference>
<reference evidence="2 3" key="1">
    <citation type="journal article" date="2020" name="ISME J.">
        <title>Uncovering the hidden diversity of litter-decomposition mechanisms in mushroom-forming fungi.</title>
        <authorList>
            <person name="Floudas D."/>
            <person name="Bentzer J."/>
            <person name="Ahren D."/>
            <person name="Johansson T."/>
            <person name="Persson P."/>
            <person name="Tunlid A."/>
        </authorList>
    </citation>
    <scope>NUCLEOTIDE SEQUENCE [LARGE SCALE GENOMIC DNA]</scope>
    <source>
        <strain evidence="2 3">CBS 175.51</strain>
    </source>
</reference>
<dbReference type="Pfam" id="PF08631">
    <property type="entry name" value="SPO22"/>
    <property type="match status" value="1"/>
</dbReference>
<comment type="caution">
    <text evidence="2">The sequence shown here is derived from an EMBL/GenBank/DDBJ whole genome shotgun (WGS) entry which is preliminary data.</text>
</comment>
<dbReference type="AlphaFoldDB" id="A0A8H5CCR7"/>
<dbReference type="OrthoDB" id="65716at2759"/>
<dbReference type="InterPro" id="IPR039057">
    <property type="entry name" value="Spo22/ZIP4"/>
</dbReference>
<dbReference type="EMBL" id="JAACJK010000008">
    <property type="protein sequence ID" value="KAF5339435.1"/>
    <property type="molecule type" value="Genomic_DNA"/>
</dbReference>
<gene>
    <name evidence="2" type="ORF">D9611_009828</name>
</gene>
<evidence type="ECO:0000313" key="3">
    <source>
        <dbReference type="Proteomes" id="UP000541558"/>
    </source>
</evidence>
<evidence type="ECO:0008006" key="4">
    <source>
        <dbReference type="Google" id="ProtNLM"/>
    </source>
</evidence>
<accession>A0A8H5CCR7</accession>
<keyword evidence="1" id="KW-0469">Meiosis</keyword>
<protein>
    <recommendedName>
        <fullName evidence="4">Protein ZIP4 homolog</fullName>
    </recommendedName>
</protein>
<keyword evidence="3" id="KW-1185">Reference proteome</keyword>
<sequence length="897" mass="99630">MQRKKVFPSPQDTYNSIMELLSKIKPHIESFIKDPKGHPSVAPDLDRVAKLAETFMEQRPKSAKGFQEMSDSLDQEGVNLWNISGVITSSGELQTAQPQIGTVRLAAFRLVQAGLEAKPGVSALLNLLRMASKTGVALSEAGNNAVAGSVLTSAAKYEEMLRNAEDPEGTHRHDIASSTIVYLSSRMEAAWNEGNVTVAEIMSKKIAENEQHLALLTPQVREYLAVKFHAIGRSMLKESKAQAADAVGWLQRALALVDKANDETTGSLAKSKISILRTLALAYFTSESYDRAEAVLDELIPIVDSGQAKESQEYQQLRWLRLAVYKRRKARESALTEALKSIVDHMPWTESNISEVLQELGTLSQQHAVIMGIHHYGLKRAMRFKAGETSYADRFLLSLIFHCSKDDNHARAMKSLEDVFSLLSESDVELGNVVITACMTLIWRFGGKLHQGKKWAAAADCCLLASAHYPAIRSINEMQKAPDFDRKMLLLATQVAHRSEMRLVLLSVLNHLLKTLKFGSSGEIVVEAMTLLRCMIKLILGLLVDPTANRTALINTMVEHFRTEQKAVSLIMKDLSWLWRRAYNSAVQGCSEWEGCGDQISELFEIAKILLETQCQASPLVPDDESRMYLISATFAAVSGKGQISYCMLHTDNGIDVPVLSTREMITATGTLNPQILRTMNADIRKAKADIEHAVQQEGPLRNADITSRGETYVHVLRIFEAEMCVQLREWDEVSDIVKEVVKTGPLCVGTYEAIADMLAILVASLDQNTLSVERFSRWLRAICTTLLARDTPEGRLKAVGFCEQAIGVIEEHDSPQDSYPMDERHWLLGTAFNMAIECVHGSRLDEAKRWFEAALGTCRFVPGGKEQAAKISESYTNLLSRFEKAKETHLGAAMVF</sequence>
<proteinExistence type="predicted"/>
<dbReference type="Proteomes" id="UP000541558">
    <property type="component" value="Unassembled WGS sequence"/>
</dbReference>
<name>A0A8H5CCR7_9AGAR</name>
<dbReference type="PANTHER" id="PTHR40375">
    <property type="entry name" value="SPORULATION-SPECIFIC PROTEIN 22"/>
    <property type="match status" value="1"/>
</dbReference>
<organism evidence="2 3">
    <name type="scientific">Ephemerocybe angulata</name>
    <dbReference type="NCBI Taxonomy" id="980116"/>
    <lineage>
        <taxon>Eukaryota</taxon>
        <taxon>Fungi</taxon>
        <taxon>Dikarya</taxon>
        <taxon>Basidiomycota</taxon>
        <taxon>Agaricomycotina</taxon>
        <taxon>Agaricomycetes</taxon>
        <taxon>Agaricomycetidae</taxon>
        <taxon>Agaricales</taxon>
        <taxon>Agaricineae</taxon>
        <taxon>Psathyrellaceae</taxon>
        <taxon>Ephemerocybe</taxon>
    </lineage>
</organism>
<evidence type="ECO:0000256" key="1">
    <source>
        <dbReference type="ARBA" id="ARBA00023254"/>
    </source>
</evidence>
<dbReference type="PANTHER" id="PTHR40375:SF2">
    <property type="entry name" value="SPORULATION-SPECIFIC PROTEIN 22"/>
    <property type="match status" value="1"/>
</dbReference>
<dbReference type="GO" id="GO:0051321">
    <property type="term" value="P:meiotic cell cycle"/>
    <property type="evidence" value="ECO:0007669"/>
    <property type="project" value="UniProtKB-KW"/>
</dbReference>
<dbReference type="GO" id="GO:0090173">
    <property type="term" value="P:regulation of synaptonemal complex assembly"/>
    <property type="evidence" value="ECO:0007669"/>
    <property type="project" value="InterPro"/>
</dbReference>